<dbReference type="EMBL" id="CAJVPU010034247">
    <property type="protein sequence ID" value="CAG8724651.1"/>
    <property type="molecule type" value="Genomic_DNA"/>
</dbReference>
<keyword evidence="2" id="KW-1185">Reference proteome</keyword>
<reference evidence="1" key="1">
    <citation type="submission" date="2021-06" db="EMBL/GenBank/DDBJ databases">
        <authorList>
            <person name="Kallberg Y."/>
            <person name="Tangrot J."/>
            <person name="Rosling A."/>
        </authorList>
    </citation>
    <scope>NUCLEOTIDE SEQUENCE</scope>
    <source>
        <strain evidence="1">IL203A</strain>
    </source>
</reference>
<feature type="non-terminal residue" evidence="1">
    <location>
        <position position="1"/>
    </location>
</feature>
<name>A0ACA9PZU0_9GLOM</name>
<sequence>WDEMEEEINTYLEQARLSKALLLQLTQEFGQELTKPAQGLKFEEEYEIIDAGNCATYSNQSWYKSNYTDLFLEFLDIDLDSEE</sequence>
<protein>
    <submittedName>
        <fullName evidence="1">1746_t:CDS:1</fullName>
    </submittedName>
</protein>
<dbReference type="Proteomes" id="UP000789702">
    <property type="component" value="Unassembled WGS sequence"/>
</dbReference>
<evidence type="ECO:0000313" key="1">
    <source>
        <dbReference type="EMBL" id="CAG8724651.1"/>
    </source>
</evidence>
<accession>A0ACA9PZU0</accession>
<gene>
    <name evidence="1" type="ORF">DHETER_LOCUS13040</name>
</gene>
<comment type="caution">
    <text evidence="1">The sequence shown here is derived from an EMBL/GenBank/DDBJ whole genome shotgun (WGS) entry which is preliminary data.</text>
</comment>
<evidence type="ECO:0000313" key="2">
    <source>
        <dbReference type="Proteomes" id="UP000789702"/>
    </source>
</evidence>
<proteinExistence type="predicted"/>
<organism evidence="1 2">
    <name type="scientific">Dentiscutata heterogama</name>
    <dbReference type="NCBI Taxonomy" id="1316150"/>
    <lineage>
        <taxon>Eukaryota</taxon>
        <taxon>Fungi</taxon>
        <taxon>Fungi incertae sedis</taxon>
        <taxon>Mucoromycota</taxon>
        <taxon>Glomeromycotina</taxon>
        <taxon>Glomeromycetes</taxon>
        <taxon>Diversisporales</taxon>
        <taxon>Gigasporaceae</taxon>
        <taxon>Dentiscutata</taxon>
    </lineage>
</organism>